<comment type="caution">
    <text evidence="9">The sequence shown here is derived from an EMBL/GenBank/DDBJ whole genome shotgun (WGS) entry which is preliminary data.</text>
</comment>
<dbReference type="GO" id="GO:0016614">
    <property type="term" value="F:oxidoreductase activity, acting on CH-OH group of donors"/>
    <property type="evidence" value="ECO:0007669"/>
    <property type="project" value="InterPro"/>
</dbReference>
<dbReference type="SUPFAM" id="SSF51905">
    <property type="entry name" value="FAD/NAD(P)-binding domain"/>
    <property type="match status" value="1"/>
</dbReference>
<dbReference type="SUPFAM" id="SSF54373">
    <property type="entry name" value="FAD-linked reductases, C-terminal domain"/>
    <property type="match status" value="1"/>
</dbReference>
<protein>
    <recommendedName>
        <fullName evidence="8">Glucose-methanol-choline oxidoreductase N-terminal domain-containing protein</fullName>
    </recommendedName>
</protein>
<dbReference type="InterPro" id="IPR012132">
    <property type="entry name" value="GMC_OxRdtase"/>
</dbReference>
<proteinExistence type="inferred from homology"/>
<dbReference type="EMBL" id="CAJMWS010000812">
    <property type="protein sequence ID" value="CAE6464778.1"/>
    <property type="molecule type" value="Genomic_DNA"/>
</dbReference>
<evidence type="ECO:0000256" key="1">
    <source>
        <dbReference type="ARBA" id="ARBA00001974"/>
    </source>
</evidence>
<dbReference type="InterPro" id="IPR007867">
    <property type="entry name" value="GMC_OxRtase_C"/>
</dbReference>
<evidence type="ECO:0000313" key="9">
    <source>
        <dbReference type="EMBL" id="CAE6464778.1"/>
    </source>
</evidence>
<dbReference type="PIRSF" id="PIRSF000137">
    <property type="entry name" value="Alcohol_oxidase"/>
    <property type="match status" value="1"/>
</dbReference>
<feature type="active site" description="Proton acceptor" evidence="7">
    <location>
        <position position="490"/>
    </location>
</feature>
<dbReference type="Gene3D" id="3.50.50.60">
    <property type="entry name" value="FAD/NAD(P)-binding domain"/>
    <property type="match status" value="2"/>
</dbReference>
<name>A0A8H3BRH7_9AGAM</name>
<keyword evidence="3" id="KW-0285">Flavoprotein</keyword>
<feature type="non-terminal residue" evidence="9">
    <location>
        <position position="1"/>
    </location>
</feature>
<keyword evidence="5" id="KW-0274">FAD</keyword>
<dbReference type="InterPro" id="IPR000172">
    <property type="entry name" value="GMC_OxRdtase_N"/>
</dbReference>
<evidence type="ECO:0000256" key="7">
    <source>
        <dbReference type="PIRSR" id="PIRSR000137-1"/>
    </source>
</evidence>
<reference evidence="9" key="1">
    <citation type="submission" date="2021-01" db="EMBL/GenBank/DDBJ databases">
        <authorList>
            <person name="Kaushik A."/>
        </authorList>
    </citation>
    <scope>NUCLEOTIDE SEQUENCE</scope>
    <source>
        <strain evidence="9">AG1-1C</strain>
    </source>
</reference>
<gene>
    <name evidence="9" type="ORF">RDB_LOCUS164729</name>
</gene>
<dbReference type="Pfam" id="PF05834">
    <property type="entry name" value="Lycopene_cycl"/>
    <property type="match status" value="1"/>
</dbReference>
<comment type="similarity">
    <text evidence="2">Belongs to the GMC oxidoreductase family.</text>
</comment>
<dbReference type="GO" id="GO:0050660">
    <property type="term" value="F:flavin adenine dinucleotide binding"/>
    <property type="evidence" value="ECO:0007669"/>
    <property type="project" value="InterPro"/>
</dbReference>
<evidence type="ECO:0000256" key="4">
    <source>
        <dbReference type="ARBA" id="ARBA00022729"/>
    </source>
</evidence>
<dbReference type="Proteomes" id="UP000663846">
    <property type="component" value="Unassembled WGS sequence"/>
</dbReference>
<evidence type="ECO:0000313" key="10">
    <source>
        <dbReference type="Proteomes" id="UP000663846"/>
    </source>
</evidence>
<comment type="cofactor">
    <cofactor evidence="1">
        <name>FAD</name>
        <dbReference type="ChEBI" id="CHEBI:57692"/>
    </cofactor>
</comment>
<evidence type="ECO:0000259" key="8">
    <source>
        <dbReference type="PROSITE" id="PS00624"/>
    </source>
</evidence>
<dbReference type="AlphaFoldDB" id="A0A8H3BRH7"/>
<dbReference type="Pfam" id="PF00732">
    <property type="entry name" value="GMC_oxred_N"/>
    <property type="match status" value="1"/>
</dbReference>
<accession>A0A8H3BRH7</accession>
<dbReference type="PROSITE" id="PS00624">
    <property type="entry name" value="GMC_OXRED_2"/>
    <property type="match status" value="1"/>
</dbReference>
<evidence type="ECO:0000256" key="2">
    <source>
        <dbReference type="ARBA" id="ARBA00010790"/>
    </source>
</evidence>
<sequence>AVAAMHSRNGADFSSQTFDYIVVGGGTAGLALAARLSENPKVSVGVIEAGPYFENDPLIDTPALAGQLQGNSKYDWMFRSVPQSHVNDRSLPMPRGKALGGSSAINLHGEPQKCGFSEGLRGFCQQSALDQRFLAQNPHPRPNFIVPTEAQATKIEFGSSASDKNDKVTATGVSFVHNSTSYSVKARKEVILSAGAFQTPQLLELSGIGNSSILQQNGITTLVDLPGVGENLQDHLLIPSTYELKPGPTTLDILRNNASYAGDAQAQYAATHDGIYTASTSTLAFINLDNIVTPTELSNMIAKLDREIAVGRTTKLQKSQYSIQKDWLKKKVGSLEVVLTQAYGGAGTPKANTYYASIQMVIQHPFSRGSVHINSSGPLKPPEINPNYFTNSIDQEILVQALKFGLKIYQTEPLASFVITRQDPPPETSSDEEYTEYTKSNVRTIFHPIGTPTLAPRAIGGVVDTTLKVYGTSNVRVVDASIIPIHMGTHISRTVYGIGERAATIIADKASQID</sequence>
<evidence type="ECO:0000256" key="3">
    <source>
        <dbReference type="ARBA" id="ARBA00022630"/>
    </source>
</evidence>
<organism evidence="9 10">
    <name type="scientific">Rhizoctonia solani</name>
    <dbReference type="NCBI Taxonomy" id="456999"/>
    <lineage>
        <taxon>Eukaryota</taxon>
        <taxon>Fungi</taxon>
        <taxon>Dikarya</taxon>
        <taxon>Basidiomycota</taxon>
        <taxon>Agaricomycotina</taxon>
        <taxon>Agaricomycetes</taxon>
        <taxon>Cantharellales</taxon>
        <taxon>Ceratobasidiaceae</taxon>
        <taxon>Rhizoctonia</taxon>
    </lineage>
</organism>
<dbReference type="Pfam" id="PF05199">
    <property type="entry name" value="GMC_oxred_C"/>
    <property type="match status" value="1"/>
</dbReference>
<dbReference type="PANTHER" id="PTHR11552:SF201">
    <property type="entry name" value="GLUCOSE-METHANOL-CHOLINE OXIDOREDUCTASE N-TERMINAL DOMAIN-CONTAINING PROTEIN"/>
    <property type="match status" value="1"/>
</dbReference>
<feature type="domain" description="Glucose-methanol-choline oxidoreductase N-terminal" evidence="8">
    <location>
        <begin position="195"/>
        <end position="209"/>
    </location>
</feature>
<evidence type="ECO:0000256" key="6">
    <source>
        <dbReference type="ARBA" id="ARBA00023002"/>
    </source>
</evidence>
<keyword evidence="6" id="KW-0560">Oxidoreductase</keyword>
<dbReference type="PANTHER" id="PTHR11552">
    <property type="entry name" value="GLUCOSE-METHANOL-CHOLINE GMC OXIDOREDUCTASE"/>
    <property type="match status" value="1"/>
</dbReference>
<dbReference type="Gene3D" id="3.30.560.10">
    <property type="entry name" value="Glucose Oxidase, domain 3"/>
    <property type="match status" value="2"/>
</dbReference>
<dbReference type="InterPro" id="IPR036188">
    <property type="entry name" value="FAD/NAD-bd_sf"/>
</dbReference>
<feature type="active site" description="Proton donor" evidence="7">
    <location>
        <position position="447"/>
    </location>
</feature>
<evidence type="ECO:0000256" key="5">
    <source>
        <dbReference type="ARBA" id="ARBA00022827"/>
    </source>
</evidence>
<keyword evidence="4" id="KW-0732">Signal</keyword>